<accession>A0A4V2EMA6</accession>
<evidence type="ECO:0000259" key="1">
    <source>
        <dbReference type="Pfam" id="PF04149"/>
    </source>
</evidence>
<name>A0A4V2EMA6_9PSEU</name>
<dbReference type="Pfam" id="PF04149">
    <property type="entry name" value="DUF397"/>
    <property type="match status" value="1"/>
</dbReference>
<evidence type="ECO:0000313" key="3">
    <source>
        <dbReference type="Proteomes" id="UP000292003"/>
    </source>
</evidence>
<dbReference type="AlphaFoldDB" id="A0A4V2EMA6"/>
<gene>
    <name evidence="2" type="ORF">EWH70_10565</name>
</gene>
<reference evidence="2 3" key="1">
    <citation type="submission" date="2019-02" db="EMBL/GenBank/DDBJ databases">
        <title>Draft genome sequence of Amycolatopsis sp. 8-3EHSu isolated from roots of Suaeda maritima.</title>
        <authorList>
            <person name="Duangmal K."/>
            <person name="Chantavorakit T."/>
        </authorList>
    </citation>
    <scope>NUCLEOTIDE SEQUENCE [LARGE SCALE GENOMIC DNA]</scope>
    <source>
        <strain evidence="2 3">8-3EHSu</strain>
    </source>
</reference>
<dbReference type="EMBL" id="SFCC01000004">
    <property type="protein sequence ID" value="RZQ64395.1"/>
    <property type="molecule type" value="Genomic_DNA"/>
</dbReference>
<dbReference type="OrthoDB" id="4225390at2"/>
<proteinExistence type="predicted"/>
<dbReference type="RefSeq" id="WP_130475106.1">
    <property type="nucleotide sequence ID" value="NZ_SFCC01000004.1"/>
</dbReference>
<organism evidence="2 3">
    <name type="scientific">Amycolatopsis suaedae</name>
    <dbReference type="NCBI Taxonomy" id="2510978"/>
    <lineage>
        <taxon>Bacteria</taxon>
        <taxon>Bacillati</taxon>
        <taxon>Actinomycetota</taxon>
        <taxon>Actinomycetes</taxon>
        <taxon>Pseudonocardiales</taxon>
        <taxon>Pseudonocardiaceae</taxon>
        <taxon>Amycolatopsis</taxon>
    </lineage>
</organism>
<comment type="caution">
    <text evidence="2">The sequence shown here is derived from an EMBL/GenBank/DDBJ whole genome shotgun (WGS) entry which is preliminary data.</text>
</comment>
<feature type="domain" description="DUF397" evidence="1">
    <location>
        <begin position="14"/>
        <end position="64"/>
    </location>
</feature>
<dbReference type="Proteomes" id="UP000292003">
    <property type="component" value="Unassembled WGS sequence"/>
</dbReference>
<protein>
    <submittedName>
        <fullName evidence="2">DUF397 domain-containing protein</fullName>
    </submittedName>
</protein>
<evidence type="ECO:0000313" key="2">
    <source>
        <dbReference type="EMBL" id="RZQ64395.1"/>
    </source>
</evidence>
<sequence>MNDGRPNWIRVDDAVFRKSSFSEGGGECVEVARIDGVAVRDSKDENGPTLWFTVQEWAAFVLGVISGEFDLN</sequence>
<dbReference type="InterPro" id="IPR007278">
    <property type="entry name" value="DUF397"/>
</dbReference>
<keyword evidence="3" id="KW-1185">Reference proteome</keyword>